<dbReference type="PIRSF" id="PIRSF010372">
    <property type="entry name" value="PaiB"/>
    <property type="match status" value="1"/>
</dbReference>
<name>A0A160TZF5_9ZZZZ</name>
<dbReference type="EMBL" id="CZRL01000133">
    <property type="protein sequence ID" value="CUS55319.1"/>
    <property type="molecule type" value="Genomic_DNA"/>
</dbReference>
<dbReference type="PANTHER" id="PTHR35802">
    <property type="entry name" value="PROTEASE SYNTHASE AND SPORULATION PROTEIN PAI 2"/>
    <property type="match status" value="1"/>
</dbReference>
<dbReference type="AlphaFoldDB" id="A0A160TZF5"/>
<organism evidence="1">
    <name type="scientific">hydrothermal vent metagenome</name>
    <dbReference type="NCBI Taxonomy" id="652676"/>
    <lineage>
        <taxon>unclassified sequences</taxon>
        <taxon>metagenomes</taxon>
        <taxon>ecological metagenomes</taxon>
    </lineage>
</organism>
<dbReference type="Gene3D" id="2.30.110.10">
    <property type="entry name" value="Electron Transport, Fmn-binding Protein, Chain A"/>
    <property type="match status" value="1"/>
</dbReference>
<accession>A0A160TZF5</accession>
<dbReference type="Pfam" id="PF04299">
    <property type="entry name" value="FMN_bind_2"/>
    <property type="match status" value="1"/>
</dbReference>
<gene>
    <name evidence="1" type="ORF">MGWOODY_XGa1971</name>
</gene>
<dbReference type="SUPFAM" id="SSF50475">
    <property type="entry name" value="FMN-binding split barrel"/>
    <property type="match status" value="1"/>
</dbReference>
<sequence length="213" mass="24194">MTTSRYPPELFSDDNSERAFEVAEKVKFACIQPEDGTLCDAVFAPFVIVQRFGNTLLEGHLVRTNPLYELLMQGSLHCRLVFQAADGYVSPSIYAEKPKSGKVVPTWNYVAAQFFGTLKKVPDQNLLALLEYQVDQFEHSQGSDWRLSDAPSDYIEQLSQAVFGICFEPARVRTHHKLSQNRPADKTAVIAWTQKLDTPYKTLAYWMSNPDEH</sequence>
<dbReference type="InterPro" id="IPR012349">
    <property type="entry name" value="Split_barrel_FMN-bd"/>
</dbReference>
<proteinExistence type="predicted"/>
<protein>
    <submittedName>
        <fullName evidence="1">Transcriptional regulator</fullName>
    </submittedName>
</protein>
<dbReference type="InterPro" id="IPR007396">
    <property type="entry name" value="TR_PAI2-type"/>
</dbReference>
<dbReference type="PANTHER" id="PTHR35802:SF1">
    <property type="entry name" value="PROTEASE SYNTHASE AND SPORULATION PROTEIN PAI 2"/>
    <property type="match status" value="1"/>
</dbReference>
<evidence type="ECO:0000313" key="1">
    <source>
        <dbReference type="EMBL" id="CUS55319.1"/>
    </source>
</evidence>
<reference evidence="1" key="1">
    <citation type="submission" date="2015-10" db="EMBL/GenBank/DDBJ databases">
        <authorList>
            <person name="Gilbert D.G."/>
        </authorList>
    </citation>
    <scope>NUCLEOTIDE SEQUENCE</scope>
</reference>